<evidence type="ECO:0000259" key="3">
    <source>
        <dbReference type="Pfam" id="PF01170"/>
    </source>
</evidence>
<keyword evidence="1" id="KW-0489">Methyltransferase</keyword>
<reference evidence="6" key="1">
    <citation type="journal article" date="2012" name="Science">
        <title>Fermentation, hydrogen, and sulfur metabolism in multiple uncultivated bacterial phyla.</title>
        <authorList>
            <person name="Wrighton K.C."/>
            <person name="Thomas B.C."/>
            <person name="Sharon I."/>
            <person name="Miller C.S."/>
            <person name="Castelle C.J."/>
            <person name="VerBerkmoes N.C."/>
            <person name="Wilkins M.J."/>
            <person name="Hettich R.L."/>
            <person name="Lipton M.S."/>
            <person name="Williams K.H."/>
            <person name="Long P.E."/>
            <person name="Banfield J.F."/>
        </authorList>
    </citation>
    <scope>NUCLEOTIDE SEQUENCE [LARGE SCALE GENOMIC DNA]</scope>
</reference>
<dbReference type="AlphaFoldDB" id="K2BX45"/>
<feature type="domain" description="THUMP" evidence="4">
    <location>
        <begin position="66"/>
        <end position="123"/>
    </location>
</feature>
<dbReference type="InterPro" id="IPR004114">
    <property type="entry name" value="THUMP_dom"/>
</dbReference>
<dbReference type="InterPro" id="IPR000241">
    <property type="entry name" value="RlmKL-like_Mtase"/>
</dbReference>
<dbReference type="SUPFAM" id="SSF53335">
    <property type="entry name" value="S-adenosyl-L-methionine-dependent methyltransferases"/>
    <property type="match status" value="1"/>
</dbReference>
<protein>
    <submittedName>
        <fullName evidence="6">Uncharacterized protein</fullName>
    </submittedName>
</protein>
<feature type="domain" description="Ribosomal RNA large subunit methyltransferase K/L-like methyltransferase" evidence="3">
    <location>
        <begin position="161"/>
        <end position="361"/>
    </location>
</feature>
<dbReference type="PANTHER" id="PTHR47313">
    <property type="entry name" value="RIBOSOMAL RNA LARGE SUBUNIT METHYLTRANSFERASE K/L"/>
    <property type="match status" value="1"/>
</dbReference>
<dbReference type="GO" id="GO:0008990">
    <property type="term" value="F:rRNA (guanine-N2-)-methyltransferase activity"/>
    <property type="evidence" value="ECO:0007669"/>
    <property type="project" value="TreeGrafter"/>
</dbReference>
<dbReference type="Pfam" id="PF02926">
    <property type="entry name" value="THUMP"/>
    <property type="match status" value="1"/>
</dbReference>
<name>K2BX45_9BACT</name>
<dbReference type="Pfam" id="PF22020">
    <property type="entry name" value="RlmL_1st"/>
    <property type="match status" value="1"/>
</dbReference>
<evidence type="ECO:0000256" key="1">
    <source>
        <dbReference type="ARBA" id="ARBA00022603"/>
    </source>
</evidence>
<dbReference type="PANTHER" id="PTHR47313:SF1">
    <property type="entry name" value="RIBOSOMAL RNA LARGE SUBUNIT METHYLTRANSFERASE K_L"/>
    <property type="match status" value="1"/>
</dbReference>
<keyword evidence="2" id="KW-0808">Transferase</keyword>
<organism evidence="6">
    <name type="scientific">uncultured bacterium</name>
    <name type="common">gcode 4</name>
    <dbReference type="NCBI Taxonomy" id="1234023"/>
    <lineage>
        <taxon>Bacteria</taxon>
        <taxon>environmental samples</taxon>
    </lineage>
</organism>
<accession>K2BX45</accession>
<dbReference type="GO" id="GO:0003723">
    <property type="term" value="F:RNA binding"/>
    <property type="evidence" value="ECO:0007669"/>
    <property type="project" value="InterPro"/>
</dbReference>
<dbReference type="InterPro" id="IPR054170">
    <property type="entry name" value="RlmL_1st"/>
</dbReference>
<dbReference type="CDD" id="cd11715">
    <property type="entry name" value="THUMP_AdoMetMT"/>
    <property type="match status" value="1"/>
</dbReference>
<dbReference type="EMBL" id="AMFJ01021599">
    <property type="protein sequence ID" value="EKD66759.1"/>
    <property type="molecule type" value="Genomic_DNA"/>
</dbReference>
<gene>
    <name evidence="6" type="ORF">ACD_49C00013G0001</name>
</gene>
<dbReference type="Gene3D" id="3.40.50.150">
    <property type="entry name" value="Vaccinia Virus protein VP39"/>
    <property type="match status" value="1"/>
</dbReference>
<dbReference type="GO" id="GO:0070043">
    <property type="term" value="F:rRNA (guanine-N7-)-methyltransferase activity"/>
    <property type="evidence" value="ECO:0007669"/>
    <property type="project" value="TreeGrafter"/>
</dbReference>
<dbReference type="Pfam" id="PF01170">
    <property type="entry name" value="UPF0020"/>
    <property type="match status" value="1"/>
</dbReference>
<dbReference type="Gene3D" id="3.30.2130.30">
    <property type="match status" value="1"/>
</dbReference>
<proteinExistence type="predicted"/>
<evidence type="ECO:0000259" key="5">
    <source>
        <dbReference type="Pfam" id="PF22020"/>
    </source>
</evidence>
<feature type="domain" description="RlmL ferredoxin-like" evidence="5">
    <location>
        <begin position="5"/>
        <end position="56"/>
    </location>
</feature>
<dbReference type="InterPro" id="IPR029063">
    <property type="entry name" value="SAM-dependent_MTases_sf"/>
</dbReference>
<comment type="caution">
    <text evidence="6">The sequence shown here is derived from an EMBL/GenBank/DDBJ whole genome shotgun (WGS) entry which is preliminary data.</text>
</comment>
<evidence type="ECO:0000256" key="2">
    <source>
        <dbReference type="ARBA" id="ARBA00022679"/>
    </source>
</evidence>
<evidence type="ECO:0000259" key="4">
    <source>
        <dbReference type="Pfam" id="PF02926"/>
    </source>
</evidence>
<evidence type="ECO:0000313" key="6">
    <source>
        <dbReference type="EMBL" id="EKD66759.1"/>
    </source>
</evidence>
<sequence>MKYNITCIPWVESILKKEIEKFGYKITETRDRIVTFEWDLLALARLNIWSRVGNKVYLELSEWYVNNFDDLFDLVAKIDWKYYINENSPIIVNWVSVKSSLESIPAIQKTTKKAIVTKITGVKDKFLNEDDTLPVNDILVMIFDNKAKILLDTTWEALHKRWYRVGQHEAPIKESLAAALVLLSGWNFRDNFYDLFCGSWTIPIEAALIAKNIAPGLIWRRYAFENFSWYPESYYNEAIEEAKQKVITWKTYNIFASDIDEYSIESAIVNAKNANVDDIIKFEIKWVESYLGSRNLEWTLVSNPPYWLRLNPRDLQNIYKNISTILKNNPNLNWWIITSNLEFDSLINLSNWKKRKLYNWNELCYFYKKVK</sequence>